<keyword evidence="11 12" id="KW-0324">Glycolysis</keyword>
<evidence type="ECO:0000256" key="6">
    <source>
        <dbReference type="ARBA" id="ARBA00016471"/>
    </source>
</evidence>
<feature type="binding site" evidence="12 13">
    <location>
        <begin position="61"/>
        <end position="64"/>
    </location>
    <ligand>
        <name>substrate</name>
    </ligand>
</feature>
<evidence type="ECO:0000256" key="13">
    <source>
        <dbReference type="PIRSR" id="PIRSR000724-1"/>
    </source>
</evidence>
<keyword evidence="8 12" id="KW-0547">Nucleotide-binding</keyword>
<evidence type="ECO:0000256" key="2">
    <source>
        <dbReference type="ARBA" id="ARBA00004838"/>
    </source>
</evidence>
<dbReference type="Proteomes" id="UP000070456">
    <property type="component" value="Unassembled WGS sequence"/>
</dbReference>
<dbReference type="Gene3D" id="3.40.50.1260">
    <property type="entry name" value="Phosphoglycerate kinase, N-terminal domain"/>
    <property type="match status" value="2"/>
</dbReference>
<dbReference type="EC" id="2.7.2.3" evidence="5 12"/>
<evidence type="ECO:0000256" key="15">
    <source>
        <dbReference type="RuleBase" id="RU000532"/>
    </source>
</evidence>
<dbReference type="EMBL" id="LOEE01000067">
    <property type="protein sequence ID" value="KXG74015.1"/>
    <property type="molecule type" value="Genomic_DNA"/>
</dbReference>
<feature type="binding site" evidence="13">
    <location>
        <position position="155"/>
    </location>
    <ligand>
        <name>(2R)-3-phosphoglycerate</name>
        <dbReference type="ChEBI" id="CHEBI:58272"/>
    </ligand>
</feature>
<comment type="similarity">
    <text evidence="3 12 15">Belongs to the phosphoglycerate kinase family.</text>
</comment>
<feature type="binding site" evidence="12">
    <location>
        <position position="155"/>
    </location>
    <ligand>
        <name>substrate</name>
    </ligand>
</feature>
<dbReference type="GO" id="GO:0006094">
    <property type="term" value="P:gluconeogenesis"/>
    <property type="evidence" value="ECO:0007669"/>
    <property type="project" value="TreeGrafter"/>
</dbReference>
<evidence type="ECO:0000256" key="14">
    <source>
        <dbReference type="PIRSR" id="PIRSR000724-2"/>
    </source>
</evidence>
<dbReference type="UniPathway" id="UPA00109">
    <property type="reaction ID" value="UER00185"/>
</dbReference>
<dbReference type="FunFam" id="3.40.50.1260:FF:000006">
    <property type="entry name" value="Phosphoglycerate kinase"/>
    <property type="match status" value="1"/>
</dbReference>
<gene>
    <name evidence="12 16" type="primary">pgk</name>
    <name evidence="16" type="ORF">AN619_26970</name>
</gene>
<protein>
    <recommendedName>
        <fullName evidence="6 12">Phosphoglycerate kinase</fullName>
        <ecNumber evidence="5 12">2.7.2.3</ecNumber>
    </recommendedName>
</protein>
<comment type="catalytic activity">
    <reaction evidence="1 12 15">
        <text>(2R)-3-phosphoglycerate + ATP = (2R)-3-phospho-glyceroyl phosphate + ADP</text>
        <dbReference type="Rhea" id="RHEA:14801"/>
        <dbReference type="ChEBI" id="CHEBI:30616"/>
        <dbReference type="ChEBI" id="CHEBI:57604"/>
        <dbReference type="ChEBI" id="CHEBI:58272"/>
        <dbReference type="ChEBI" id="CHEBI:456216"/>
        <dbReference type="EC" id="2.7.2.3"/>
    </reaction>
</comment>
<dbReference type="GO" id="GO:0005829">
    <property type="term" value="C:cytosol"/>
    <property type="evidence" value="ECO:0007669"/>
    <property type="project" value="UniProtKB-ARBA"/>
</dbReference>
<evidence type="ECO:0000256" key="10">
    <source>
        <dbReference type="ARBA" id="ARBA00022840"/>
    </source>
</evidence>
<dbReference type="PANTHER" id="PTHR11406">
    <property type="entry name" value="PHOSPHOGLYCERATE KINASE"/>
    <property type="match status" value="1"/>
</dbReference>
<evidence type="ECO:0000256" key="9">
    <source>
        <dbReference type="ARBA" id="ARBA00022777"/>
    </source>
</evidence>
<dbReference type="GO" id="GO:0004618">
    <property type="term" value="F:phosphoglycerate kinase activity"/>
    <property type="evidence" value="ECO:0007669"/>
    <property type="project" value="UniProtKB-UniRule"/>
</dbReference>
<evidence type="ECO:0000256" key="11">
    <source>
        <dbReference type="ARBA" id="ARBA00023152"/>
    </source>
</evidence>
<evidence type="ECO:0000256" key="4">
    <source>
        <dbReference type="ARBA" id="ARBA00011245"/>
    </source>
</evidence>
<dbReference type="FunFam" id="3.40.50.1260:FF:000003">
    <property type="entry name" value="Phosphoglycerate kinase"/>
    <property type="match status" value="1"/>
</dbReference>
<comment type="subcellular location">
    <subcellularLocation>
        <location evidence="12">Cytoplasm</location>
    </subcellularLocation>
</comment>
<dbReference type="RefSeq" id="WP_242867410.1">
    <property type="nucleotide sequence ID" value="NZ_LOEE01000067.1"/>
</dbReference>
<organism evidence="16 17">
    <name type="scientific">Thermotalea metallivorans</name>
    <dbReference type="NCBI Taxonomy" id="520762"/>
    <lineage>
        <taxon>Bacteria</taxon>
        <taxon>Bacillati</taxon>
        <taxon>Bacillota</taxon>
        <taxon>Clostridia</taxon>
        <taxon>Peptostreptococcales</taxon>
        <taxon>Thermotaleaceae</taxon>
        <taxon>Thermotalea</taxon>
    </lineage>
</organism>
<feature type="binding site" evidence="13">
    <location>
        <position position="122"/>
    </location>
    <ligand>
        <name>(2R)-3-phosphoglycerate</name>
        <dbReference type="ChEBI" id="CHEBI:58272"/>
    </ligand>
</feature>
<evidence type="ECO:0000256" key="7">
    <source>
        <dbReference type="ARBA" id="ARBA00022679"/>
    </source>
</evidence>
<dbReference type="InterPro" id="IPR015824">
    <property type="entry name" value="Phosphoglycerate_kinase_N"/>
</dbReference>
<dbReference type="PATRIC" id="fig|520762.4.peg.2978"/>
<keyword evidence="9 12" id="KW-0418">Kinase</keyword>
<feature type="binding site" evidence="13">
    <location>
        <position position="38"/>
    </location>
    <ligand>
        <name>(2R)-3-phosphoglycerate</name>
        <dbReference type="ChEBI" id="CHEBI:58272"/>
    </ligand>
</feature>
<dbReference type="PIRSF" id="PIRSF000724">
    <property type="entry name" value="Pgk"/>
    <property type="match status" value="1"/>
</dbReference>
<accession>A0A140L0E0</accession>
<keyword evidence="12" id="KW-0963">Cytoplasm</keyword>
<dbReference type="GO" id="GO:0005524">
    <property type="term" value="F:ATP binding"/>
    <property type="evidence" value="ECO:0007669"/>
    <property type="project" value="UniProtKB-KW"/>
</dbReference>
<feature type="binding site" evidence="12">
    <location>
        <position position="38"/>
    </location>
    <ligand>
        <name>substrate</name>
    </ligand>
</feature>
<dbReference type="GO" id="GO:0043531">
    <property type="term" value="F:ADP binding"/>
    <property type="evidence" value="ECO:0007669"/>
    <property type="project" value="TreeGrafter"/>
</dbReference>
<feature type="binding site" evidence="12 14">
    <location>
        <position position="205"/>
    </location>
    <ligand>
        <name>ATP</name>
        <dbReference type="ChEBI" id="CHEBI:30616"/>
    </ligand>
</feature>
<evidence type="ECO:0000256" key="5">
    <source>
        <dbReference type="ARBA" id="ARBA00013061"/>
    </source>
</evidence>
<name>A0A140L0E0_9FIRM</name>
<feature type="binding site" evidence="12 14">
    <location>
        <position position="327"/>
    </location>
    <ligand>
        <name>ATP</name>
        <dbReference type="ChEBI" id="CHEBI:30616"/>
    </ligand>
</feature>
<dbReference type="PROSITE" id="PS00111">
    <property type="entry name" value="PGLYCERATE_KINASE"/>
    <property type="match status" value="1"/>
</dbReference>
<feature type="binding site" evidence="12 13">
    <location>
        <begin position="22"/>
        <end position="24"/>
    </location>
    <ligand>
        <name>substrate</name>
    </ligand>
</feature>
<dbReference type="CDD" id="cd00318">
    <property type="entry name" value="Phosphoglycerate_kinase"/>
    <property type="match status" value="1"/>
</dbReference>
<evidence type="ECO:0000313" key="16">
    <source>
        <dbReference type="EMBL" id="KXG74015.1"/>
    </source>
</evidence>
<comment type="pathway">
    <text evidence="2 12">Carbohydrate degradation; glycolysis; pyruvate from D-glyceraldehyde 3-phosphate: step 2/5.</text>
</comment>
<feature type="binding site" evidence="12">
    <location>
        <position position="122"/>
    </location>
    <ligand>
        <name>substrate</name>
    </ligand>
</feature>
<feature type="binding site" evidence="12 14">
    <location>
        <begin position="353"/>
        <end position="356"/>
    </location>
    <ligand>
        <name>ATP</name>
        <dbReference type="ChEBI" id="CHEBI:30616"/>
    </ligand>
</feature>
<reference evidence="16 17" key="1">
    <citation type="submission" date="2015-12" db="EMBL/GenBank/DDBJ databases">
        <title>Draft genome sequence of the thermoanaerobe Thermotalea metallivorans, an isolate from the runoff channel of the Great Artesian Basin, Australia.</title>
        <authorList>
            <person name="Patel B.K."/>
        </authorList>
    </citation>
    <scope>NUCLEOTIDE SEQUENCE [LARGE SCALE GENOMIC DNA]</scope>
    <source>
        <strain evidence="16 17">B2-1</strain>
    </source>
</reference>
<keyword evidence="10 12" id="KW-0067">ATP-binding</keyword>
<keyword evidence="7 12" id="KW-0808">Transferase</keyword>
<dbReference type="HAMAP" id="MF_00145">
    <property type="entry name" value="Phosphoglyc_kinase"/>
    <property type="match status" value="1"/>
</dbReference>
<evidence type="ECO:0000256" key="1">
    <source>
        <dbReference type="ARBA" id="ARBA00000642"/>
    </source>
</evidence>
<dbReference type="InterPro" id="IPR015911">
    <property type="entry name" value="Phosphoglycerate_kinase_CS"/>
</dbReference>
<dbReference type="PRINTS" id="PR00477">
    <property type="entry name" value="PHGLYCKINASE"/>
</dbReference>
<dbReference type="PANTHER" id="PTHR11406:SF23">
    <property type="entry name" value="PHOSPHOGLYCERATE KINASE 1, CHLOROPLASTIC-RELATED"/>
    <property type="match status" value="1"/>
</dbReference>
<sequence>MLNKKTIEDVEVGGKRVLVRCDFNVPMDENKNITDDIRIRGALPTIQYLAKNGAKVILMSHLGRPKGEANKKYSLEPVAKRLAELLNQEVIFAADDTVVGENARKAVAEMKDGEVVLLENVRFRKEEEKNHPEFSKELASLGELFVNDAFGTAHRAHSSTAGIADYLPCVSGYLIQKEIEMMGKALHSPERPFVAILGGAKVSDKIGVINNLLEKVDSLIIGGGMAFTFLKAKGYEVGKSLLEADKLDLAKELMEKAKVKGIKLLLPVDVVVAGEFKADADHETVNVANIPADKMGLDIGMESVKLFADEIKKAQTVVWNGPMGVFEMPAFAIGTKEVAKALAESKGTTIIGGGDSAAAVEQLGFADRMTHISTGGGASLEFLEGIELPGIAVIEDK</sequence>
<feature type="binding site" evidence="12">
    <location>
        <position position="296"/>
    </location>
    <ligand>
        <name>ATP</name>
        <dbReference type="ChEBI" id="CHEBI:30616"/>
    </ligand>
</feature>
<comment type="subunit">
    <text evidence="4 12">Monomer.</text>
</comment>
<proteinExistence type="inferred from homology"/>
<comment type="caution">
    <text evidence="16">The sequence shown here is derived from an EMBL/GenBank/DDBJ whole genome shotgun (WGS) entry which is preliminary data.</text>
</comment>
<dbReference type="STRING" id="520762.AN619_26970"/>
<evidence type="ECO:0000256" key="3">
    <source>
        <dbReference type="ARBA" id="ARBA00008982"/>
    </source>
</evidence>
<dbReference type="Pfam" id="PF00162">
    <property type="entry name" value="PGK"/>
    <property type="match status" value="1"/>
</dbReference>
<dbReference type="GO" id="GO:0006096">
    <property type="term" value="P:glycolytic process"/>
    <property type="evidence" value="ECO:0007669"/>
    <property type="project" value="UniProtKB-UniRule"/>
</dbReference>
<evidence type="ECO:0000313" key="17">
    <source>
        <dbReference type="Proteomes" id="UP000070456"/>
    </source>
</evidence>
<dbReference type="InterPro" id="IPR001576">
    <property type="entry name" value="Phosphoglycerate_kinase"/>
</dbReference>
<dbReference type="InterPro" id="IPR036043">
    <property type="entry name" value="Phosphoglycerate_kinase_sf"/>
</dbReference>
<dbReference type="SUPFAM" id="SSF53748">
    <property type="entry name" value="Phosphoglycerate kinase"/>
    <property type="match status" value="1"/>
</dbReference>
<dbReference type="AlphaFoldDB" id="A0A140L0E0"/>
<evidence type="ECO:0000256" key="8">
    <source>
        <dbReference type="ARBA" id="ARBA00022741"/>
    </source>
</evidence>
<evidence type="ECO:0000256" key="12">
    <source>
        <dbReference type="HAMAP-Rule" id="MF_00145"/>
    </source>
</evidence>
<keyword evidence="17" id="KW-1185">Reference proteome</keyword>